<dbReference type="KEGG" id="meg:DKB62_11000"/>
<feature type="transmembrane region" description="Helical" evidence="8">
    <location>
        <begin position="46"/>
        <end position="65"/>
    </location>
</feature>
<dbReference type="GO" id="GO:0055085">
    <property type="term" value="P:transmembrane transport"/>
    <property type="evidence" value="ECO:0007669"/>
    <property type="project" value="InterPro"/>
</dbReference>
<feature type="transmembrane region" description="Helical" evidence="8">
    <location>
        <begin position="409"/>
        <end position="427"/>
    </location>
</feature>
<feature type="transmembrane region" description="Helical" evidence="8">
    <location>
        <begin position="245"/>
        <end position="264"/>
    </location>
</feature>
<keyword evidence="5" id="KW-0029">Amino-acid transport</keyword>
<dbReference type="PANTHER" id="PTHR43495">
    <property type="entry name" value="GABA PERMEASE"/>
    <property type="match status" value="1"/>
</dbReference>
<evidence type="ECO:0000256" key="7">
    <source>
        <dbReference type="ARBA" id="ARBA00023136"/>
    </source>
</evidence>
<dbReference type="Pfam" id="PF00324">
    <property type="entry name" value="AA_permease"/>
    <property type="match status" value="1"/>
</dbReference>
<keyword evidence="6 8" id="KW-1133">Transmembrane helix</keyword>
<keyword evidence="4 8" id="KW-0812">Transmembrane</keyword>
<feature type="transmembrane region" description="Helical" evidence="8">
    <location>
        <begin position="433"/>
        <end position="452"/>
    </location>
</feature>
<feature type="domain" description="Amino acid permease/ SLC12A" evidence="9">
    <location>
        <begin position="21"/>
        <end position="456"/>
    </location>
</feature>
<feature type="transmembrane region" description="Helical" evidence="8">
    <location>
        <begin position="21"/>
        <end position="40"/>
    </location>
</feature>
<evidence type="ECO:0000256" key="6">
    <source>
        <dbReference type="ARBA" id="ARBA00022989"/>
    </source>
</evidence>
<evidence type="ECO:0000256" key="8">
    <source>
        <dbReference type="SAM" id="Phobius"/>
    </source>
</evidence>
<dbReference type="AlphaFoldDB" id="A0A346B1P5"/>
<evidence type="ECO:0000256" key="1">
    <source>
        <dbReference type="ARBA" id="ARBA00004651"/>
    </source>
</evidence>
<dbReference type="Gene3D" id="1.20.1740.10">
    <property type="entry name" value="Amino acid/polyamine transporter I"/>
    <property type="match status" value="1"/>
</dbReference>
<dbReference type="EMBL" id="CP029462">
    <property type="protein sequence ID" value="AXL22038.1"/>
    <property type="molecule type" value="Genomic_DNA"/>
</dbReference>
<feature type="transmembrane region" description="Helical" evidence="8">
    <location>
        <begin position="336"/>
        <end position="357"/>
    </location>
</feature>
<dbReference type="InterPro" id="IPR004840">
    <property type="entry name" value="Amino_acid_permease_CS"/>
</dbReference>
<dbReference type="InterPro" id="IPR004841">
    <property type="entry name" value="AA-permease/SLC12A_dom"/>
</dbReference>
<dbReference type="OrthoDB" id="9780162at2"/>
<evidence type="ECO:0000313" key="10">
    <source>
        <dbReference type="EMBL" id="AXL22038.1"/>
    </source>
</evidence>
<feature type="transmembrane region" description="Helical" evidence="8">
    <location>
        <begin position="363"/>
        <end position="388"/>
    </location>
</feature>
<dbReference type="PANTHER" id="PTHR43495:SF6">
    <property type="entry name" value="THREONINE_SERINE TRANSPORTER YBXG-RELATED"/>
    <property type="match status" value="1"/>
</dbReference>
<evidence type="ECO:0000259" key="9">
    <source>
        <dbReference type="Pfam" id="PF00324"/>
    </source>
</evidence>
<evidence type="ECO:0000256" key="3">
    <source>
        <dbReference type="ARBA" id="ARBA00022475"/>
    </source>
</evidence>
<organism evidence="10 11">
    <name type="scientific">Megasphaera stantonii</name>
    <dbReference type="NCBI Taxonomy" id="2144175"/>
    <lineage>
        <taxon>Bacteria</taxon>
        <taxon>Bacillati</taxon>
        <taxon>Bacillota</taxon>
        <taxon>Negativicutes</taxon>
        <taxon>Veillonellales</taxon>
        <taxon>Veillonellaceae</taxon>
        <taxon>Megasphaera</taxon>
    </lineage>
</organism>
<accession>A0A346B1P5</accession>
<evidence type="ECO:0000256" key="2">
    <source>
        <dbReference type="ARBA" id="ARBA00022448"/>
    </source>
</evidence>
<evidence type="ECO:0000313" key="11">
    <source>
        <dbReference type="Proteomes" id="UP000254337"/>
    </source>
</evidence>
<name>A0A346B1P5_9FIRM</name>
<dbReference type="FunFam" id="1.20.1740.10:FF:000001">
    <property type="entry name" value="Amino acid permease"/>
    <property type="match status" value="1"/>
</dbReference>
<gene>
    <name evidence="10" type="ORF">DKB62_11000</name>
</gene>
<dbReference type="Proteomes" id="UP000254337">
    <property type="component" value="Chromosome"/>
</dbReference>
<feature type="transmembrane region" description="Helical" evidence="8">
    <location>
        <begin position="129"/>
        <end position="148"/>
    </location>
</feature>
<comment type="subcellular location">
    <subcellularLocation>
        <location evidence="1">Cell membrane</location>
        <topology evidence="1">Multi-pass membrane protein</topology>
    </subcellularLocation>
</comment>
<keyword evidence="2" id="KW-0813">Transport</keyword>
<sequence>MSEQNAKVVREDLNRGLQERHIQLISFGGAIGVGLFLGSASAIEKAGPAVVVAYIICGLAIFFVMRAMGEVVVEYPVSGSFSAHAYQFLNPLAGYISGWNYWYFWIVTCMAEITAVGVYMHFWYPDLPQWISCLAALAIMTCANLISVKAYGEFEFWFALIKIITIIFLIITGGAMIFFGFGNNGVAVGLSNLTAHGGFFPNGWEGVFGTLVMISFAYVGIEVIGVTAGEAHNPAKTLSGAIDKVLYRILLFYVLALLVIMAIYPWNQLGHQGSPFVMVFEKLGISSAAHIINFVVITAALSSCNSGIYSTGRMLYNLSLQGKAPKSLSVVSSHKVPYRCILVSVLFMLIGVAMNYFLPAQVFVIATSISSFACMITWSLILFSQMSYRKSLSPEQRKSIRYKMPLSPYSNYFALLFFVVVVISAAFDATTRIAIFATIVWVAALLLVYYGTGVHKAEKIRFEHYKGDAVDPSNR</sequence>
<feature type="transmembrane region" description="Helical" evidence="8">
    <location>
        <begin position="160"/>
        <end position="182"/>
    </location>
</feature>
<evidence type="ECO:0000256" key="5">
    <source>
        <dbReference type="ARBA" id="ARBA00022970"/>
    </source>
</evidence>
<feature type="transmembrane region" description="Helical" evidence="8">
    <location>
        <begin position="102"/>
        <end position="123"/>
    </location>
</feature>
<dbReference type="GO" id="GO:0006865">
    <property type="term" value="P:amino acid transport"/>
    <property type="evidence" value="ECO:0007669"/>
    <property type="project" value="UniProtKB-KW"/>
</dbReference>
<dbReference type="GO" id="GO:0005886">
    <property type="term" value="C:plasma membrane"/>
    <property type="evidence" value="ECO:0007669"/>
    <property type="project" value="UniProtKB-SubCell"/>
</dbReference>
<dbReference type="RefSeq" id="WP_087478261.1">
    <property type="nucleotide sequence ID" value="NZ_CALYAU010000010.1"/>
</dbReference>
<feature type="transmembrane region" description="Helical" evidence="8">
    <location>
        <begin position="284"/>
        <end position="304"/>
    </location>
</feature>
<proteinExistence type="predicted"/>
<protein>
    <submittedName>
        <fullName evidence="10">Amino acid permease</fullName>
    </submittedName>
</protein>
<reference evidence="10 11" key="1">
    <citation type="submission" date="2018-05" db="EMBL/GenBank/DDBJ databases">
        <title>Complete genome sequence of Megasphaera sp. AJH120T, isolated from the ceca of a chicken.</title>
        <authorList>
            <person name="Maki J."/>
            <person name="Looft T."/>
        </authorList>
    </citation>
    <scope>NUCLEOTIDE SEQUENCE [LARGE SCALE GENOMIC DNA]</scope>
    <source>
        <strain evidence="10 11">AJH120</strain>
    </source>
</reference>
<keyword evidence="7 8" id="KW-0472">Membrane</keyword>
<keyword evidence="11" id="KW-1185">Reference proteome</keyword>
<dbReference type="PIRSF" id="PIRSF006060">
    <property type="entry name" value="AA_transporter"/>
    <property type="match status" value="1"/>
</dbReference>
<dbReference type="PROSITE" id="PS00218">
    <property type="entry name" value="AMINO_ACID_PERMEASE_1"/>
    <property type="match status" value="1"/>
</dbReference>
<evidence type="ECO:0000256" key="4">
    <source>
        <dbReference type="ARBA" id="ARBA00022692"/>
    </source>
</evidence>
<keyword evidence="3" id="KW-1003">Cell membrane</keyword>
<feature type="transmembrane region" description="Helical" evidence="8">
    <location>
        <begin position="202"/>
        <end position="224"/>
    </location>
</feature>